<dbReference type="EMBL" id="LN890655">
    <property type="protein sequence ID" value="CUS05398.2"/>
    <property type="molecule type" value="Genomic_DNA"/>
</dbReference>
<organism evidence="1 2">
    <name type="scientific">Candidatus Promineifilum breve</name>
    <dbReference type="NCBI Taxonomy" id="1806508"/>
    <lineage>
        <taxon>Bacteria</taxon>
        <taxon>Bacillati</taxon>
        <taxon>Chloroflexota</taxon>
        <taxon>Ardenticatenia</taxon>
        <taxon>Candidatus Promineifilales</taxon>
        <taxon>Candidatus Promineifilaceae</taxon>
        <taxon>Candidatus Promineifilum</taxon>
    </lineage>
</organism>
<accession>A0A160T7R4</accession>
<proteinExistence type="predicted"/>
<dbReference type="KEGG" id="pbf:CFX0092_A3520"/>
<evidence type="ECO:0000313" key="1">
    <source>
        <dbReference type="EMBL" id="CUS05398.2"/>
    </source>
</evidence>
<dbReference type="Pfam" id="PF23140">
    <property type="entry name" value="Gp80"/>
    <property type="match status" value="1"/>
</dbReference>
<gene>
    <name evidence="1" type="ORF">CFX0092_A3520</name>
</gene>
<protein>
    <submittedName>
        <fullName evidence="1">Uncharacterized protein</fullName>
    </submittedName>
</protein>
<reference evidence="1" key="1">
    <citation type="submission" date="2016-01" db="EMBL/GenBank/DDBJ databases">
        <authorList>
            <person name="Mcilroy J.S."/>
            <person name="Karst M S."/>
            <person name="Albertsen M."/>
        </authorList>
    </citation>
    <scope>NUCLEOTIDE SEQUENCE</scope>
    <source>
        <strain evidence="1">Cfx-K</strain>
    </source>
</reference>
<dbReference type="InterPro" id="IPR056908">
    <property type="entry name" value="Gp80-like"/>
</dbReference>
<evidence type="ECO:0000313" key="2">
    <source>
        <dbReference type="Proteomes" id="UP000215027"/>
    </source>
</evidence>
<dbReference type="AlphaFoldDB" id="A0A160T7R4"/>
<keyword evidence="2" id="KW-1185">Reference proteome</keyword>
<dbReference type="OrthoDB" id="80685at2"/>
<dbReference type="RefSeq" id="WP_095044616.1">
    <property type="nucleotide sequence ID" value="NZ_LN890655.1"/>
</dbReference>
<name>A0A160T7R4_9CHLR</name>
<dbReference type="Proteomes" id="UP000215027">
    <property type="component" value="Chromosome I"/>
</dbReference>
<sequence>MAALSDYLENALIAHLFRNTNYTRPANIYVALYTAAPNDAGGGTEVSGGSYARQAVATGASSGWDAESGGATANTATVTFPTATANWGTVTHVGLFDAVTGGNLLMHGALSASQAVNNGNIFRFNAGDLDIALQ</sequence>